<keyword evidence="2 5" id="KW-0812">Transmembrane</keyword>
<dbReference type="InterPro" id="IPR036259">
    <property type="entry name" value="MFS_trans_sf"/>
</dbReference>
<evidence type="ECO:0000256" key="5">
    <source>
        <dbReference type="SAM" id="Phobius"/>
    </source>
</evidence>
<feature type="transmembrane region" description="Helical" evidence="5">
    <location>
        <begin position="264"/>
        <end position="282"/>
    </location>
</feature>
<dbReference type="Proteomes" id="UP000309128">
    <property type="component" value="Unassembled WGS sequence"/>
</dbReference>
<reference evidence="7 8" key="1">
    <citation type="submission" date="2019-05" db="EMBL/GenBank/DDBJ databases">
        <title>Draft genome sequence of Nonomuraea turkmeniaca DSM 43926.</title>
        <authorList>
            <person name="Saricaoglu S."/>
            <person name="Isik K."/>
        </authorList>
    </citation>
    <scope>NUCLEOTIDE SEQUENCE [LARGE SCALE GENOMIC DNA]</scope>
    <source>
        <strain evidence="7 8">DSM 43926</strain>
    </source>
</reference>
<dbReference type="OrthoDB" id="9796632at2"/>
<dbReference type="InterPro" id="IPR020846">
    <property type="entry name" value="MFS_dom"/>
</dbReference>
<gene>
    <name evidence="7" type="ORF">ETD86_03155</name>
</gene>
<dbReference type="InterPro" id="IPR050327">
    <property type="entry name" value="Proton-linked_MCT"/>
</dbReference>
<accession>A0A5S4FVV8</accession>
<dbReference type="PANTHER" id="PTHR11360">
    <property type="entry name" value="MONOCARBOXYLATE TRANSPORTER"/>
    <property type="match status" value="1"/>
</dbReference>
<dbReference type="Gene3D" id="1.20.1250.20">
    <property type="entry name" value="MFS general substrate transporter like domains"/>
    <property type="match status" value="2"/>
</dbReference>
<dbReference type="GO" id="GO:0005886">
    <property type="term" value="C:plasma membrane"/>
    <property type="evidence" value="ECO:0007669"/>
    <property type="project" value="UniProtKB-SubCell"/>
</dbReference>
<feature type="transmembrane region" description="Helical" evidence="5">
    <location>
        <begin position="419"/>
        <end position="438"/>
    </location>
</feature>
<dbReference type="SUPFAM" id="SSF103473">
    <property type="entry name" value="MFS general substrate transporter"/>
    <property type="match status" value="1"/>
</dbReference>
<evidence type="ECO:0000256" key="3">
    <source>
        <dbReference type="ARBA" id="ARBA00022989"/>
    </source>
</evidence>
<feature type="transmembrane region" description="Helical" evidence="5">
    <location>
        <begin position="71"/>
        <end position="94"/>
    </location>
</feature>
<feature type="transmembrane region" description="Helical" evidence="5">
    <location>
        <begin position="388"/>
        <end position="407"/>
    </location>
</feature>
<evidence type="ECO:0000313" key="7">
    <source>
        <dbReference type="EMBL" id="TMR24937.1"/>
    </source>
</evidence>
<evidence type="ECO:0000259" key="6">
    <source>
        <dbReference type="PROSITE" id="PS50850"/>
    </source>
</evidence>
<feature type="transmembrane region" description="Helical" evidence="5">
    <location>
        <begin position="294"/>
        <end position="317"/>
    </location>
</feature>
<dbReference type="InterPro" id="IPR011701">
    <property type="entry name" value="MFS"/>
</dbReference>
<name>A0A5S4FVV8_9ACTN</name>
<protein>
    <submittedName>
        <fullName evidence="7">MFS transporter</fullName>
    </submittedName>
</protein>
<sequence length="458" mass="47040">MSTPSSPIGQASARHSAARPSFGSYLASVRSYPSGAWKAAAAVLIAMGLSPATIVTATTFVVGPIAEETGWSVPAVVSMFSMPLVIGPLLLPLTGRLVDRLGARRVALPMMLLYGLATMSIWVAGARHAWLQTVLIIAAICGFSATMGVVFKVIAGWFTEHRGAGFSLLLGSSVGLFGAAVSPVSAQLVGTVGWRGTYLVFGAAILVISLPAQILLLREAPGVLAARGRDRSAAAASTASAASVDEEPGVPSVNLSIAVRSRAWILYTLMLALVGGAIMAVRVNAEILFNRDHISVSVVALSVSTLLIASIIGQAAAGFALDRSRSPRAVVPYMACVLVGLLLVANAGRGVWLLYAGMALLGVASGAEGSIGPFLSARYFGLRAFGQIQGLTLAIVGTVMSLVPILVSAQMDQGVDIDTVFHGLEIAGLIAIVMAFLLPAYPEPASAEGEHAVLGAAD</sequence>
<dbReference type="Pfam" id="PF07690">
    <property type="entry name" value="MFS_1"/>
    <property type="match status" value="1"/>
</dbReference>
<evidence type="ECO:0000313" key="8">
    <source>
        <dbReference type="Proteomes" id="UP000309128"/>
    </source>
</evidence>
<evidence type="ECO:0000256" key="1">
    <source>
        <dbReference type="ARBA" id="ARBA00004651"/>
    </source>
</evidence>
<feature type="transmembrane region" description="Helical" evidence="5">
    <location>
        <begin position="329"/>
        <end position="347"/>
    </location>
</feature>
<dbReference type="EMBL" id="VCKY01000006">
    <property type="protein sequence ID" value="TMR24937.1"/>
    <property type="molecule type" value="Genomic_DNA"/>
</dbReference>
<dbReference type="PANTHER" id="PTHR11360:SF284">
    <property type="entry name" value="EG:103B4.3 PROTEIN-RELATED"/>
    <property type="match status" value="1"/>
</dbReference>
<keyword evidence="4 5" id="KW-0472">Membrane</keyword>
<feature type="transmembrane region" description="Helical" evidence="5">
    <location>
        <begin position="198"/>
        <end position="217"/>
    </location>
</feature>
<evidence type="ECO:0000256" key="2">
    <source>
        <dbReference type="ARBA" id="ARBA00022692"/>
    </source>
</evidence>
<dbReference type="RefSeq" id="WP_138664549.1">
    <property type="nucleotide sequence ID" value="NZ_VCKY01000006.1"/>
</dbReference>
<feature type="transmembrane region" description="Helical" evidence="5">
    <location>
        <begin position="106"/>
        <end position="124"/>
    </location>
</feature>
<feature type="transmembrane region" description="Helical" evidence="5">
    <location>
        <begin position="130"/>
        <end position="154"/>
    </location>
</feature>
<comment type="caution">
    <text evidence="7">The sequence shown here is derived from an EMBL/GenBank/DDBJ whole genome shotgun (WGS) entry which is preliminary data.</text>
</comment>
<feature type="domain" description="Major facilitator superfamily (MFS) profile" evidence="6">
    <location>
        <begin position="36"/>
        <end position="443"/>
    </location>
</feature>
<keyword evidence="8" id="KW-1185">Reference proteome</keyword>
<organism evidence="7 8">
    <name type="scientific">Nonomuraea turkmeniaca</name>
    <dbReference type="NCBI Taxonomy" id="103838"/>
    <lineage>
        <taxon>Bacteria</taxon>
        <taxon>Bacillati</taxon>
        <taxon>Actinomycetota</taxon>
        <taxon>Actinomycetes</taxon>
        <taxon>Streptosporangiales</taxon>
        <taxon>Streptosporangiaceae</taxon>
        <taxon>Nonomuraea</taxon>
    </lineage>
</organism>
<dbReference type="GO" id="GO:0022857">
    <property type="term" value="F:transmembrane transporter activity"/>
    <property type="evidence" value="ECO:0007669"/>
    <property type="project" value="InterPro"/>
</dbReference>
<feature type="transmembrane region" description="Helical" evidence="5">
    <location>
        <begin position="166"/>
        <end position="186"/>
    </location>
</feature>
<dbReference type="AlphaFoldDB" id="A0A5S4FVV8"/>
<evidence type="ECO:0000256" key="4">
    <source>
        <dbReference type="ARBA" id="ARBA00023136"/>
    </source>
</evidence>
<feature type="transmembrane region" description="Helical" evidence="5">
    <location>
        <begin position="39"/>
        <end position="65"/>
    </location>
</feature>
<comment type="subcellular location">
    <subcellularLocation>
        <location evidence="1">Cell membrane</location>
        <topology evidence="1">Multi-pass membrane protein</topology>
    </subcellularLocation>
</comment>
<keyword evidence="3 5" id="KW-1133">Transmembrane helix</keyword>
<proteinExistence type="predicted"/>
<dbReference type="PROSITE" id="PS50850">
    <property type="entry name" value="MFS"/>
    <property type="match status" value="1"/>
</dbReference>